<dbReference type="EMBL" id="CP109071">
    <property type="protein sequence ID" value="WSA34980.1"/>
    <property type="molecule type" value="Genomic_DNA"/>
</dbReference>
<evidence type="ECO:0000313" key="5">
    <source>
        <dbReference type="Proteomes" id="UP001334804"/>
    </source>
</evidence>
<keyword evidence="1" id="KW-0472">Membrane</keyword>
<feature type="transmembrane region" description="Helical" evidence="1">
    <location>
        <begin position="6"/>
        <end position="26"/>
    </location>
</feature>
<keyword evidence="1" id="KW-1133">Transmembrane helix</keyword>
<evidence type="ECO:0000256" key="1">
    <source>
        <dbReference type="SAM" id="Phobius"/>
    </source>
</evidence>
<feature type="transmembrane region" description="Helical" evidence="1">
    <location>
        <begin position="76"/>
        <end position="96"/>
    </location>
</feature>
<dbReference type="Proteomes" id="UP000199343">
    <property type="component" value="Unassembled WGS sequence"/>
</dbReference>
<dbReference type="RefSeq" id="WP_091625531.1">
    <property type="nucleotide sequence ID" value="NZ_CP109071.1"/>
</dbReference>
<organism evidence="2 4">
    <name type="scientific">Micromonospora peucetia</name>
    <dbReference type="NCBI Taxonomy" id="47871"/>
    <lineage>
        <taxon>Bacteria</taxon>
        <taxon>Bacillati</taxon>
        <taxon>Actinomycetota</taxon>
        <taxon>Actinomycetes</taxon>
        <taxon>Micromonosporales</taxon>
        <taxon>Micromonosporaceae</taxon>
        <taxon>Micromonospora</taxon>
    </lineage>
</organism>
<evidence type="ECO:0000313" key="4">
    <source>
        <dbReference type="Proteomes" id="UP000199343"/>
    </source>
</evidence>
<keyword evidence="1" id="KW-0812">Transmembrane</keyword>
<gene>
    <name evidence="2" type="ORF">GA0070608_2003</name>
    <name evidence="3" type="ORF">OIE14_13480</name>
</gene>
<sequence length="114" mass="11937">MELTGASAVDVILPALLGTAWLGLTLARRMSGWFFGLGGCVALLCFPAGIMAGRFELGDTDCTPGNLCFSANMVDWWLNGLFGLLTVAVLAILSGVRKIFAGVDDGEVAPEERG</sequence>
<evidence type="ECO:0000313" key="3">
    <source>
        <dbReference type="EMBL" id="WSA34980.1"/>
    </source>
</evidence>
<evidence type="ECO:0000313" key="2">
    <source>
        <dbReference type="EMBL" id="SCL58568.1"/>
    </source>
</evidence>
<dbReference type="EMBL" id="FMIC01000002">
    <property type="protein sequence ID" value="SCL58568.1"/>
    <property type="molecule type" value="Genomic_DNA"/>
</dbReference>
<dbReference type="AlphaFoldDB" id="A0A1C6UX36"/>
<dbReference type="Proteomes" id="UP001334804">
    <property type="component" value="Chromosome"/>
</dbReference>
<feature type="transmembrane region" description="Helical" evidence="1">
    <location>
        <begin position="33"/>
        <end position="56"/>
    </location>
</feature>
<reference evidence="2 4" key="1">
    <citation type="submission" date="2016-06" db="EMBL/GenBank/DDBJ databases">
        <authorList>
            <person name="Kjaerup R.B."/>
            <person name="Dalgaard T.S."/>
            <person name="Juul-Madsen H.R."/>
        </authorList>
    </citation>
    <scope>NUCLEOTIDE SEQUENCE [LARGE SCALE GENOMIC DNA]</scope>
    <source>
        <strain evidence="2 4">DSM 43363</strain>
    </source>
</reference>
<proteinExistence type="predicted"/>
<keyword evidence="5" id="KW-1185">Reference proteome</keyword>
<reference evidence="3 5" key="2">
    <citation type="submission" date="2022-10" db="EMBL/GenBank/DDBJ databases">
        <title>The complete genomes of actinobacterial strains from the NBC collection.</title>
        <authorList>
            <person name="Joergensen T.S."/>
            <person name="Alvarez Arevalo M."/>
            <person name="Sterndorff E.B."/>
            <person name="Faurdal D."/>
            <person name="Vuksanovic O."/>
            <person name="Mourched A.-S."/>
            <person name="Charusanti P."/>
            <person name="Shaw S."/>
            <person name="Blin K."/>
            <person name="Weber T."/>
        </authorList>
    </citation>
    <scope>NUCLEOTIDE SEQUENCE [LARGE SCALE GENOMIC DNA]</scope>
    <source>
        <strain evidence="3 5">NBC 01809</strain>
    </source>
</reference>
<dbReference type="OrthoDB" id="9958374at2"/>
<name>A0A1C6UX36_9ACTN</name>
<protein>
    <submittedName>
        <fullName evidence="2">Uncharacterized protein</fullName>
    </submittedName>
</protein>
<accession>A0A1C6UX36</accession>